<organism evidence="6 7">
    <name type="scientific">Flaviflexus equikiangi</name>
    <dbReference type="NCBI Taxonomy" id="2758573"/>
    <lineage>
        <taxon>Bacteria</taxon>
        <taxon>Bacillati</taxon>
        <taxon>Actinomycetota</taxon>
        <taxon>Actinomycetes</taxon>
        <taxon>Actinomycetales</taxon>
        <taxon>Actinomycetaceae</taxon>
        <taxon>Flaviflexus</taxon>
    </lineage>
</organism>
<evidence type="ECO:0000259" key="5">
    <source>
        <dbReference type="Pfam" id="PF00890"/>
    </source>
</evidence>
<keyword evidence="3" id="KW-0274">FAD</keyword>
<reference evidence="7" key="1">
    <citation type="submission" date="2021-02" db="EMBL/GenBank/DDBJ databases">
        <title>Leucobacter sp. CX169.</title>
        <authorList>
            <person name="Cheng Y."/>
        </authorList>
    </citation>
    <scope>NUCLEOTIDE SEQUENCE [LARGE SCALE GENOMIC DNA]</scope>
    <source>
        <strain evidence="7">JY899</strain>
    </source>
</reference>
<evidence type="ECO:0000256" key="3">
    <source>
        <dbReference type="ARBA" id="ARBA00022827"/>
    </source>
</evidence>
<name>A0ABS2TDP8_9ACTO</name>
<evidence type="ECO:0000313" key="6">
    <source>
        <dbReference type="EMBL" id="MBM9432766.1"/>
    </source>
</evidence>
<proteinExistence type="predicted"/>
<feature type="domain" description="FAD-dependent oxidoreductase 2 FAD-binding" evidence="5">
    <location>
        <begin position="10"/>
        <end position="538"/>
    </location>
</feature>
<evidence type="ECO:0000256" key="1">
    <source>
        <dbReference type="ARBA" id="ARBA00001974"/>
    </source>
</evidence>
<evidence type="ECO:0000256" key="4">
    <source>
        <dbReference type="ARBA" id="ARBA00023002"/>
    </source>
</evidence>
<keyword evidence="7" id="KW-1185">Reference proteome</keyword>
<dbReference type="PANTHER" id="PTHR43400">
    <property type="entry name" value="FUMARATE REDUCTASE"/>
    <property type="match status" value="1"/>
</dbReference>
<dbReference type="Gene3D" id="3.50.50.60">
    <property type="entry name" value="FAD/NAD(P)-binding domain"/>
    <property type="match status" value="2"/>
</dbReference>
<dbReference type="PANTHER" id="PTHR43400:SF10">
    <property type="entry name" value="3-OXOSTEROID 1-DEHYDROGENASE"/>
    <property type="match status" value="1"/>
</dbReference>
<protein>
    <submittedName>
        <fullName evidence="6">FAD-dependent oxidoreductase</fullName>
    </submittedName>
</protein>
<dbReference type="RefSeq" id="WP_187996200.1">
    <property type="nucleotide sequence ID" value="NZ_JACEXG010000002.1"/>
</dbReference>
<dbReference type="InterPro" id="IPR027477">
    <property type="entry name" value="Succ_DH/fumarate_Rdtase_cat_sf"/>
</dbReference>
<dbReference type="SUPFAM" id="SSF51905">
    <property type="entry name" value="FAD/NAD(P)-binding domain"/>
    <property type="match status" value="1"/>
</dbReference>
<keyword evidence="2" id="KW-0285">Flavoprotein</keyword>
<dbReference type="InterPro" id="IPR036188">
    <property type="entry name" value="FAD/NAD-bd_sf"/>
</dbReference>
<comment type="caution">
    <text evidence="6">The sequence shown here is derived from an EMBL/GenBank/DDBJ whole genome shotgun (WGS) entry which is preliminary data.</text>
</comment>
<dbReference type="Pfam" id="PF00890">
    <property type="entry name" value="FAD_binding_2"/>
    <property type="match status" value="1"/>
</dbReference>
<comment type="cofactor">
    <cofactor evidence="1">
        <name>FAD</name>
        <dbReference type="ChEBI" id="CHEBI:57692"/>
    </cofactor>
</comment>
<dbReference type="InterPro" id="IPR003953">
    <property type="entry name" value="FAD-dep_OxRdtase_2_FAD-bd"/>
</dbReference>
<evidence type="ECO:0000256" key="2">
    <source>
        <dbReference type="ARBA" id="ARBA00022630"/>
    </source>
</evidence>
<dbReference type="EMBL" id="JAFFJS010000002">
    <property type="protein sequence ID" value="MBM9432766.1"/>
    <property type="molecule type" value="Genomic_DNA"/>
</dbReference>
<dbReference type="InterPro" id="IPR050315">
    <property type="entry name" value="FAD-oxidoreductase_2"/>
</dbReference>
<evidence type="ECO:0000313" key="7">
    <source>
        <dbReference type="Proteomes" id="UP000705983"/>
    </source>
</evidence>
<dbReference type="Proteomes" id="UP000705983">
    <property type="component" value="Unassembled WGS sequence"/>
</dbReference>
<sequence>MNTSWDETFDVVIVGSGTGLFAAMMSARRGLSTLVVEKDERFGGSTALSGGGMWLPGNRIVARDGVKDTRERAERYLRGIVDGVSPEERWQTHLDYGAAVVDAIEENTSLRLETMREYADYFSDEPGGSSGGRSVEPSPFDLNTLGSGSDMILTGTLSAPIPMPITGGDFKWMNLMSRKPGKAVPRIVRRVLQGLGGLALGKNYVAGGLALAAGLYDGAVKAGATLWNSTPLTDLIIEDGAIRGIVVDRGGRQLRIGAERGVILAAGGFDRDMASRKRYQSEAIEPGWQFGAPGNTGDLLGLAEKHGLALALLDKAWWFPAIPELAPGSGPIVLLAERSLPGSLIVDRSGHRFFNESVNYMTAGEEMLGLDDGQPPHLPAWMIVDSDFVKAYVMGGVKMPGMSIPRAWFDAGVAFSASSIEELGRIIGTTDLPGGVARFNVLAAQGNDDDFGRGRTAYDRYYGDPTVTPNPNLRPLSPHGPYFALSVVPGDLGTCGGLQADEHARVRSVDGSIVPGLYAIGNAAANVFGGVYPGPGATIGQGLTLGYAAVLDIAGGESRQRDRFTPAES</sequence>
<gene>
    <name evidence="6" type="ORF">JVW63_03495</name>
</gene>
<dbReference type="SUPFAM" id="SSF56425">
    <property type="entry name" value="Succinate dehydrogenase/fumarate reductase flavoprotein, catalytic domain"/>
    <property type="match status" value="1"/>
</dbReference>
<keyword evidence="4" id="KW-0560">Oxidoreductase</keyword>
<accession>A0ABS2TDP8</accession>